<organism evidence="9 10">
    <name type="scientific">Stylonychia lemnae</name>
    <name type="common">Ciliate</name>
    <dbReference type="NCBI Taxonomy" id="5949"/>
    <lineage>
        <taxon>Eukaryota</taxon>
        <taxon>Sar</taxon>
        <taxon>Alveolata</taxon>
        <taxon>Ciliophora</taxon>
        <taxon>Intramacronucleata</taxon>
        <taxon>Spirotrichea</taxon>
        <taxon>Stichotrichia</taxon>
        <taxon>Sporadotrichida</taxon>
        <taxon>Oxytrichidae</taxon>
        <taxon>Stylonychinae</taxon>
        <taxon>Stylonychia</taxon>
    </lineage>
</organism>
<dbReference type="PROSITE" id="PS01274">
    <property type="entry name" value="COA_TRANSF_2"/>
    <property type="match status" value="1"/>
</dbReference>
<evidence type="ECO:0000256" key="2">
    <source>
        <dbReference type="ARBA" id="ARBA00004753"/>
    </source>
</evidence>
<dbReference type="NCBIfam" id="TIGR02429">
    <property type="entry name" value="pcaI_scoA_fam"/>
    <property type="match status" value="1"/>
</dbReference>
<proteinExistence type="inferred from homology"/>
<dbReference type="InterPro" id="IPR014388">
    <property type="entry name" value="3-oxoacid_CoA-transferase"/>
</dbReference>
<dbReference type="AlphaFoldDB" id="A0A078ANQ3"/>
<dbReference type="Proteomes" id="UP000039865">
    <property type="component" value="Unassembled WGS sequence"/>
</dbReference>
<comment type="catalytic activity">
    <reaction evidence="7">
        <text>a 3-oxo acid + succinyl-CoA = a 3-oxoacyl-CoA + succinate</text>
        <dbReference type="Rhea" id="RHEA:24564"/>
        <dbReference type="ChEBI" id="CHEBI:30031"/>
        <dbReference type="ChEBI" id="CHEBI:35973"/>
        <dbReference type="ChEBI" id="CHEBI:57292"/>
        <dbReference type="ChEBI" id="CHEBI:90726"/>
        <dbReference type="EC" id="2.8.3.5"/>
    </reaction>
</comment>
<evidence type="ECO:0000313" key="9">
    <source>
        <dbReference type="EMBL" id="CDW83975.1"/>
    </source>
</evidence>
<evidence type="ECO:0000256" key="1">
    <source>
        <dbReference type="ARBA" id="ARBA00004173"/>
    </source>
</evidence>
<dbReference type="GO" id="GO:0008260">
    <property type="term" value="F:succinyl-CoA:3-oxo-acid CoA-transferase activity"/>
    <property type="evidence" value="ECO:0007669"/>
    <property type="project" value="UniProtKB-EC"/>
</dbReference>
<name>A0A078ANQ3_STYLE</name>
<dbReference type="InterPro" id="IPR004165">
    <property type="entry name" value="CoA_trans_fam_I"/>
</dbReference>
<evidence type="ECO:0000256" key="5">
    <source>
        <dbReference type="ARBA" id="ARBA00022946"/>
    </source>
</evidence>
<gene>
    <name evidence="9" type="primary">Contig10363.g11059</name>
    <name evidence="9" type="ORF">STYLEM_13030</name>
</gene>
<keyword evidence="4 7" id="KW-0808">Transferase</keyword>
<comment type="subcellular location">
    <subcellularLocation>
        <location evidence="1">Mitochondrion</location>
    </subcellularLocation>
</comment>
<evidence type="ECO:0000256" key="4">
    <source>
        <dbReference type="ARBA" id="ARBA00022679"/>
    </source>
</evidence>
<dbReference type="InParanoid" id="A0A078ANQ3"/>
<dbReference type="InterPro" id="IPR004164">
    <property type="entry name" value="CoA_transf_AS"/>
</dbReference>
<comment type="similarity">
    <text evidence="3 7">Belongs to the 3-oxoacid CoA-transferase family.</text>
</comment>
<dbReference type="Pfam" id="PF01144">
    <property type="entry name" value="CoA_trans"/>
    <property type="match status" value="2"/>
</dbReference>
<evidence type="ECO:0000256" key="7">
    <source>
        <dbReference type="PIRNR" id="PIRNR000858"/>
    </source>
</evidence>
<dbReference type="OrthoDB" id="1933379at2759"/>
<dbReference type="SUPFAM" id="SSF100950">
    <property type="entry name" value="NagB/RpiA/CoA transferase-like"/>
    <property type="match status" value="2"/>
</dbReference>
<dbReference type="InterPro" id="IPR012791">
    <property type="entry name" value="3-oxoacid_CoA-transf_B"/>
</dbReference>
<dbReference type="FunFam" id="3.40.1080.10:FF:000002">
    <property type="entry name" value="Succinyl-CoA:3-ketoacid-coenzyme A transferase, mitochondrial"/>
    <property type="match status" value="1"/>
</dbReference>
<dbReference type="SMART" id="SM00882">
    <property type="entry name" value="CoA_trans"/>
    <property type="match status" value="2"/>
</dbReference>
<sequence length="503" mass="54999">MLSRQILHKSFLLQKSFAASAAQRLFSSKVFPNAYEATKDIKDGDTLCVGGFGICGIPENLIAALVKHDRRDLTIVSNNAGTDTFGLGLLLQNHQIKRMISSYVGENKEFERQYLAGELELELVPQGTLAEKLRAGGAGIPAYFTPTGNGTLVEEGGFPIKNNPADPKKPLIVSEKKEKRVYDGREYILERSITGDFALIKAWKADEKGNVLFRKSARNFNPDAAVAGRKCIVEVEEIVPVGSIDPDQVHLPDVYVHRIIKGENYVKPLEFRTVSTSFSSGKPGKDDKGRERMVRRAAREIEDGMYVNLGIGIPTLCSNYLEPGVNITLQSENGILGLGPFPKEYMVDPDLINAGKQSVTVLPGASFFPSSQSFAMIRGRKMDISILGGLQVSEKGDLANWIIPGKMVKGMGGAMDLVSGAKKLVITMEHTAKGNHKILKDCSLPLTGKRVVDVLITELAVFQFDKNGTGDMLLTEISNETTLEEIKKNTGAHFNVSPNLKNF</sequence>
<dbReference type="InterPro" id="IPR037171">
    <property type="entry name" value="NagB/RpiA_transferase-like"/>
</dbReference>
<evidence type="ECO:0000256" key="6">
    <source>
        <dbReference type="ARBA" id="ARBA00023128"/>
    </source>
</evidence>
<dbReference type="EMBL" id="CCKQ01012361">
    <property type="protein sequence ID" value="CDW83975.1"/>
    <property type="molecule type" value="Genomic_DNA"/>
</dbReference>
<evidence type="ECO:0000313" key="10">
    <source>
        <dbReference type="Proteomes" id="UP000039865"/>
    </source>
</evidence>
<feature type="active site" description="5-glutamyl coenzyme A thioester intermediate" evidence="8">
    <location>
        <position position="332"/>
    </location>
</feature>
<dbReference type="PIRSF" id="PIRSF000858">
    <property type="entry name" value="SCOT-t"/>
    <property type="match status" value="1"/>
</dbReference>
<dbReference type="PANTHER" id="PTHR13707">
    <property type="entry name" value="KETOACID-COENZYME A TRANSFERASE"/>
    <property type="match status" value="1"/>
</dbReference>
<dbReference type="NCBIfam" id="TIGR02428">
    <property type="entry name" value="pcaJ_scoB_fam"/>
    <property type="match status" value="1"/>
</dbReference>
<dbReference type="PANTHER" id="PTHR13707:SF60">
    <property type="entry name" value="ACETATE COA-TRANSFERASE SUBUNIT ALPHA"/>
    <property type="match status" value="1"/>
</dbReference>
<dbReference type="OMA" id="VKTMGQI"/>
<evidence type="ECO:0000256" key="3">
    <source>
        <dbReference type="ARBA" id="ARBA00007154"/>
    </source>
</evidence>
<comment type="function">
    <text evidence="7">Key enzyme for ketone body catabolism. Transfers the CoA moiety from succinate to acetoacetate. Formation of the enzyme-CoA intermediate proceeds via an unstable anhydride species formed between the carboxylate groups of the enzyme and substrate.</text>
</comment>
<accession>A0A078ANQ3</accession>
<keyword evidence="5" id="KW-0809">Transit peptide</keyword>
<dbReference type="Gene3D" id="3.40.1080.10">
    <property type="entry name" value="Glutaconate Coenzyme A-transferase"/>
    <property type="match status" value="2"/>
</dbReference>
<comment type="pathway">
    <text evidence="2 7">Ketone metabolism; succinyl-CoA degradation; acetoacetyl-CoA from succinyl-CoA: step 1/1.</text>
</comment>
<dbReference type="UniPathway" id="UPA00929">
    <property type="reaction ID" value="UER00894"/>
</dbReference>
<protein>
    <recommendedName>
        <fullName evidence="7">Succinyl-CoA:3-ketoacid-coenzyme A transferase</fullName>
        <ecNumber evidence="7">2.8.3.5</ecNumber>
    </recommendedName>
</protein>
<dbReference type="GO" id="GO:0046952">
    <property type="term" value="P:ketone body catabolic process"/>
    <property type="evidence" value="ECO:0007669"/>
    <property type="project" value="InterPro"/>
</dbReference>
<dbReference type="InterPro" id="IPR012792">
    <property type="entry name" value="3-oxoacid_CoA-transf_A"/>
</dbReference>
<dbReference type="EC" id="2.8.3.5" evidence="7"/>
<dbReference type="FunFam" id="3.40.1080.10:FF:000001">
    <property type="entry name" value="Succinyl-coa:3-ketoacid-coenzyme a transferase subunit b"/>
    <property type="match status" value="1"/>
</dbReference>
<keyword evidence="10" id="KW-1185">Reference proteome</keyword>
<evidence type="ECO:0000256" key="8">
    <source>
        <dbReference type="PIRSR" id="PIRSR000858-1"/>
    </source>
</evidence>
<reference evidence="9 10" key="1">
    <citation type="submission" date="2014-06" db="EMBL/GenBank/DDBJ databases">
        <authorList>
            <person name="Swart Estienne"/>
        </authorList>
    </citation>
    <scope>NUCLEOTIDE SEQUENCE [LARGE SCALE GENOMIC DNA]</scope>
    <source>
        <strain evidence="9 10">130c</strain>
    </source>
</reference>
<dbReference type="GO" id="GO:0005739">
    <property type="term" value="C:mitochondrion"/>
    <property type="evidence" value="ECO:0007669"/>
    <property type="project" value="UniProtKB-SubCell"/>
</dbReference>
<keyword evidence="6 7" id="KW-0496">Mitochondrion</keyword>